<name>A0ABS8S786_DATST</name>
<protein>
    <submittedName>
        <fullName evidence="1">Uncharacterized protein</fullName>
    </submittedName>
</protein>
<comment type="caution">
    <text evidence="1">The sequence shown here is derived from an EMBL/GenBank/DDBJ whole genome shotgun (WGS) entry which is preliminary data.</text>
</comment>
<proteinExistence type="predicted"/>
<feature type="non-terminal residue" evidence="1">
    <location>
        <position position="1"/>
    </location>
</feature>
<evidence type="ECO:0000313" key="2">
    <source>
        <dbReference type="Proteomes" id="UP000823775"/>
    </source>
</evidence>
<dbReference type="Proteomes" id="UP000823775">
    <property type="component" value="Unassembled WGS sequence"/>
</dbReference>
<feature type="non-terminal residue" evidence="1">
    <location>
        <position position="126"/>
    </location>
</feature>
<keyword evidence="2" id="KW-1185">Reference proteome</keyword>
<organism evidence="1 2">
    <name type="scientific">Datura stramonium</name>
    <name type="common">Jimsonweed</name>
    <name type="synonym">Common thornapple</name>
    <dbReference type="NCBI Taxonomy" id="4076"/>
    <lineage>
        <taxon>Eukaryota</taxon>
        <taxon>Viridiplantae</taxon>
        <taxon>Streptophyta</taxon>
        <taxon>Embryophyta</taxon>
        <taxon>Tracheophyta</taxon>
        <taxon>Spermatophyta</taxon>
        <taxon>Magnoliopsida</taxon>
        <taxon>eudicotyledons</taxon>
        <taxon>Gunneridae</taxon>
        <taxon>Pentapetalae</taxon>
        <taxon>asterids</taxon>
        <taxon>lamiids</taxon>
        <taxon>Solanales</taxon>
        <taxon>Solanaceae</taxon>
        <taxon>Solanoideae</taxon>
        <taxon>Datureae</taxon>
        <taxon>Datura</taxon>
    </lineage>
</organism>
<reference evidence="1 2" key="1">
    <citation type="journal article" date="2021" name="BMC Genomics">
        <title>Datura genome reveals duplications of psychoactive alkaloid biosynthetic genes and high mutation rate following tissue culture.</title>
        <authorList>
            <person name="Rajewski A."/>
            <person name="Carter-House D."/>
            <person name="Stajich J."/>
            <person name="Litt A."/>
        </authorList>
    </citation>
    <scope>NUCLEOTIDE SEQUENCE [LARGE SCALE GENOMIC DNA]</scope>
    <source>
        <strain evidence="1">AR-01</strain>
    </source>
</reference>
<evidence type="ECO:0000313" key="1">
    <source>
        <dbReference type="EMBL" id="MCD7454753.1"/>
    </source>
</evidence>
<accession>A0ABS8S786</accession>
<sequence length="126" mass="14253">ETLVDAEKSTSVENKRKGKEVVKPLTLIPRPPPPFTKRLKMKVEDEKFQKFISMLKKLSSRVLEYDAYDKGSGRRLNERGIEIARKKAGAGRHRRGMSRTPSLCVGLHGTPINWRVGSVPQTPYPP</sequence>
<gene>
    <name evidence="1" type="ORF">HAX54_025914</name>
</gene>
<dbReference type="EMBL" id="JACEIK010000315">
    <property type="protein sequence ID" value="MCD7454753.1"/>
    <property type="molecule type" value="Genomic_DNA"/>
</dbReference>